<reference evidence="1 2" key="2">
    <citation type="submission" date="2019-04" db="EMBL/GenBank/DDBJ databases">
        <title>The genome sequence of big-headed turtle.</title>
        <authorList>
            <person name="Gong S."/>
        </authorList>
    </citation>
    <scope>NUCLEOTIDE SEQUENCE [LARGE SCALE GENOMIC DNA]</scope>
    <source>
        <strain evidence="1">DO16091913</strain>
        <tissue evidence="1">Muscle</tissue>
    </source>
</reference>
<protein>
    <submittedName>
        <fullName evidence="1">HLA class II histocompatibility antigen, DR alpha chain-like</fullName>
    </submittedName>
</protein>
<sequence>MSGKPGRDRRRLEPSADGLVSKAEGKFYTSVPMVEETVGFIPASTWYLAEGEKIRPPDPTAINGFVTVPPKQNIQRDKVQTVKGFIESRCNSWSEFPGSCINEHLSSAPDSTFMVGSS</sequence>
<organism evidence="1 2">
    <name type="scientific">Platysternon megacephalum</name>
    <name type="common">big-headed turtle</name>
    <dbReference type="NCBI Taxonomy" id="55544"/>
    <lineage>
        <taxon>Eukaryota</taxon>
        <taxon>Metazoa</taxon>
        <taxon>Chordata</taxon>
        <taxon>Craniata</taxon>
        <taxon>Vertebrata</taxon>
        <taxon>Euteleostomi</taxon>
        <taxon>Archelosauria</taxon>
        <taxon>Testudinata</taxon>
        <taxon>Testudines</taxon>
        <taxon>Cryptodira</taxon>
        <taxon>Durocryptodira</taxon>
        <taxon>Testudinoidea</taxon>
        <taxon>Platysternidae</taxon>
        <taxon>Platysternon</taxon>
    </lineage>
</organism>
<accession>A0A4D9DJF7</accession>
<evidence type="ECO:0000313" key="1">
    <source>
        <dbReference type="EMBL" id="TFJ97446.1"/>
    </source>
</evidence>
<proteinExistence type="predicted"/>
<evidence type="ECO:0000313" key="2">
    <source>
        <dbReference type="Proteomes" id="UP000297703"/>
    </source>
</evidence>
<gene>
    <name evidence="1" type="ORF">DR999_PMT20721</name>
</gene>
<dbReference type="AlphaFoldDB" id="A0A4D9DJF7"/>
<reference evidence="1 2" key="1">
    <citation type="submission" date="2019-04" db="EMBL/GenBank/DDBJ databases">
        <title>Draft genome of the big-headed turtle Platysternon megacephalum.</title>
        <authorList>
            <person name="Gong S."/>
        </authorList>
    </citation>
    <scope>NUCLEOTIDE SEQUENCE [LARGE SCALE GENOMIC DNA]</scope>
    <source>
        <strain evidence="1">DO16091913</strain>
        <tissue evidence="1">Muscle</tissue>
    </source>
</reference>
<name>A0A4D9DJF7_9SAUR</name>
<dbReference type="Proteomes" id="UP000297703">
    <property type="component" value="Unassembled WGS sequence"/>
</dbReference>
<dbReference type="EMBL" id="QXTE01000495">
    <property type="protein sequence ID" value="TFJ97446.1"/>
    <property type="molecule type" value="Genomic_DNA"/>
</dbReference>
<comment type="caution">
    <text evidence="1">The sequence shown here is derived from an EMBL/GenBank/DDBJ whole genome shotgun (WGS) entry which is preliminary data.</text>
</comment>
<keyword evidence="2" id="KW-1185">Reference proteome</keyword>